<protein>
    <submittedName>
        <fullName evidence="2">Uncharacterized protein</fullName>
    </submittedName>
</protein>
<proteinExistence type="predicted"/>
<evidence type="ECO:0000256" key="1">
    <source>
        <dbReference type="SAM" id="Phobius"/>
    </source>
</evidence>
<reference evidence="2" key="1">
    <citation type="submission" date="2023-06" db="EMBL/GenBank/DDBJ databases">
        <title>Genome-scale phylogeny and comparative genomics of the fungal order Sordariales.</title>
        <authorList>
            <consortium name="Lawrence Berkeley National Laboratory"/>
            <person name="Hensen N."/>
            <person name="Bonometti L."/>
            <person name="Westerberg I."/>
            <person name="Brannstrom I.O."/>
            <person name="Guillou S."/>
            <person name="Cros-Aarteil S."/>
            <person name="Calhoun S."/>
            <person name="Haridas S."/>
            <person name="Kuo A."/>
            <person name="Mondo S."/>
            <person name="Pangilinan J."/>
            <person name="Riley R."/>
            <person name="LaButti K."/>
            <person name="Andreopoulos B."/>
            <person name="Lipzen A."/>
            <person name="Chen C."/>
            <person name="Yanf M."/>
            <person name="Daum C."/>
            <person name="Ng V."/>
            <person name="Clum A."/>
            <person name="Steindorff A."/>
            <person name="Ohm R."/>
            <person name="Martin F."/>
            <person name="Silar P."/>
            <person name="Natvig D."/>
            <person name="Lalanne C."/>
            <person name="Gautier V."/>
            <person name="Ament-velasquez S.L."/>
            <person name="Kruys A."/>
            <person name="Hutchinson M.I."/>
            <person name="Powell A.J."/>
            <person name="Barry K."/>
            <person name="Miller A.N."/>
            <person name="Grigoriev I.V."/>
            <person name="Debuchy R."/>
            <person name="Gladieux P."/>
            <person name="Thoren M.H."/>
            <person name="Johannesson H."/>
        </authorList>
    </citation>
    <scope>NUCLEOTIDE SEQUENCE</scope>
    <source>
        <strain evidence="2">SMH3391-2</strain>
    </source>
</reference>
<evidence type="ECO:0000313" key="2">
    <source>
        <dbReference type="EMBL" id="KAK0618297.1"/>
    </source>
</evidence>
<dbReference type="EMBL" id="JAULSR010000005">
    <property type="protein sequence ID" value="KAK0618297.1"/>
    <property type="molecule type" value="Genomic_DNA"/>
</dbReference>
<gene>
    <name evidence="2" type="ORF">B0T17DRAFT_509842</name>
</gene>
<keyword evidence="1" id="KW-0472">Membrane</keyword>
<keyword evidence="3" id="KW-1185">Reference proteome</keyword>
<name>A0AA39WMX4_9PEZI</name>
<keyword evidence="1" id="KW-1133">Transmembrane helix</keyword>
<keyword evidence="1" id="KW-0812">Transmembrane</keyword>
<accession>A0AA39WMX4</accession>
<feature type="transmembrane region" description="Helical" evidence="1">
    <location>
        <begin position="119"/>
        <end position="141"/>
    </location>
</feature>
<sequence>MTTPPVPVSANRGDANPRDQATLYKIIMTPVIFISFLISLAIVDLKYSVRRSHFHAQERPGRMPTWLHRLIYRYRRYDYVPLDQHGQPFDSTSNPPSDSHWFYHSKQRKLVKMEAADAFEIRGIVQVFMALFALCVTWALWQILSWSVAAAIGLASSRQSTTTILDTTP</sequence>
<dbReference type="AlphaFoldDB" id="A0AA39WMX4"/>
<feature type="transmembrane region" description="Helical" evidence="1">
    <location>
        <begin position="23"/>
        <end position="43"/>
    </location>
</feature>
<organism evidence="2 3">
    <name type="scientific">Bombardia bombarda</name>
    <dbReference type="NCBI Taxonomy" id="252184"/>
    <lineage>
        <taxon>Eukaryota</taxon>
        <taxon>Fungi</taxon>
        <taxon>Dikarya</taxon>
        <taxon>Ascomycota</taxon>
        <taxon>Pezizomycotina</taxon>
        <taxon>Sordariomycetes</taxon>
        <taxon>Sordariomycetidae</taxon>
        <taxon>Sordariales</taxon>
        <taxon>Lasiosphaeriaceae</taxon>
        <taxon>Bombardia</taxon>
    </lineage>
</organism>
<dbReference type="Proteomes" id="UP001174934">
    <property type="component" value="Unassembled WGS sequence"/>
</dbReference>
<comment type="caution">
    <text evidence="2">The sequence shown here is derived from an EMBL/GenBank/DDBJ whole genome shotgun (WGS) entry which is preliminary data.</text>
</comment>
<evidence type="ECO:0000313" key="3">
    <source>
        <dbReference type="Proteomes" id="UP001174934"/>
    </source>
</evidence>